<keyword evidence="3" id="KW-1185">Reference proteome</keyword>
<comment type="caution">
    <text evidence="2">The sequence shown here is derived from an EMBL/GenBank/DDBJ whole genome shotgun (WGS) entry which is preliminary data.</text>
</comment>
<keyword evidence="2" id="KW-0675">Receptor</keyword>
<feature type="region of interest" description="Disordered" evidence="1">
    <location>
        <begin position="203"/>
        <end position="224"/>
    </location>
</feature>
<gene>
    <name evidence="2" type="ORF">APZ42_010172</name>
</gene>
<dbReference type="STRING" id="35525.A0A162BPG5"/>
<sequence length="241" mass="25055">MDVSCGIAGINLEPSSATVNSGLVPSTSMFESTEPRSSSAMADHLLSGTTGNGGGFASGAGSLAASQQNLKALLPTYRPAPDYETAVRVKYGDVHLIVLNPSSPVQQPTSVAVHPTATNAFRAQPQHNAQQQLQMIKMYKPPPPYPYSKVGGNSSADLVVAAINGLASATSGSMSHLPVTLAQAENSAMVRNGEPIYQNIPLRQPGSQHNLSPSTCANTQTASQPEGNGVCLFVARLDRLS</sequence>
<dbReference type="EMBL" id="LRGB01027059">
    <property type="protein sequence ID" value="KZR95830.1"/>
    <property type="molecule type" value="Genomic_DNA"/>
</dbReference>
<evidence type="ECO:0000313" key="2">
    <source>
        <dbReference type="EMBL" id="KZR95830.1"/>
    </source>
</evidence>
<dbReference type="Proteomes" id="UP000076858">
    <property type="component" value="Unassembled WGS sequence"/>
</dbReference>
<feature type="compositionally biased region" description="Polar residues" evidence="1">
    <location>
        <begin position="205"/>
        <end position="224"/>
    </location>
</feature>
<dbReference type="AlphaFoldDB" id="A0A162BPG5"/>
<reference evidence="2 3" key="1">
    <citation type="submission" date="2016-03" db="EMBL/GenBank/DDBJ databases">
        <title>EvidentialGene: Evidence-directed Construction of Genes on Genomes.</title>
        <authorList>
            <person name="Gilbert D.G."/>
            <person name="Choi J.-H."/>
            <person name="Mockaitis K."/>
            <person name="Colbourne J."/>
            <person name="Pfrender M."/>
        </authorList>
    </citation>
    <scope>NUCLEOTIDE SEQUENCE [LARGE SCALE GENOMIC DNA]</scope>
    <source>
        <strain evidence="2 3">Xinb3</strain>
        <tissue evidence="2">Complete organism</tissue>
    </source>
</reference>
<evidence type="ECO:0000313" key="3">
    <source>
        <dbReference type="Proteomes" id="UP000076858"/>
    </source>
</evidence>
<organism evidence="2 3">
    <name type="scientific">Daphnia magna</name>
    <dbReference type="NCBI Taxonomy" id="35525"/>
    <lineage>
        <taxon>Eukaryota</taxon>
        <taxon>Metazoa</taxon>
        <taxon>Ecdysozoa</taxon>
        <taxon>Arthropoda</taxon>
        <taxon>Crustacea</taxon>
        <taxon>Branchiopoda</taxon>
        <taxon>Diplostraca</taxon>
        <taxon>Cladocera</taxon>
        <taxon>Anomopoda</taxon>
        <taxon>Daphniidae</taxon>
        <taxon>Daphnia</taxon>
    </lineage>
</organism>
<proteinExistence type="predicted"/>
<evidence type="ECO:0000256" key="1">
    <source>
        <dbReference type="SAM" id="MobiDB-lite"/>
    </source>
</evidence>
<protein>
    <submittedName>
        <fullName evidence="2">Putative Tyrosine-protein phosphatase non-receptor type 14</fullName>
    </submittedName>
</protein>
<dbReference type="OrthoDB" id="10012364at2759"/>
<name>A0A162BPG5_9CRUS</name>
<accession>A0A162BPG5</accession>